<accession>A0AA35CIN8</accession>
<feature type="compositionally biased region" description="Low complexity" evidence="1">
    <location>
        <begin position="30"/>
        <end position="41"/>
    </location>
</feature>
<sequence>MTPRGVGSGDALVAIVNKDLRSAQTPDLDSGVAGSTGARASARTRRGGRFGGGLYKEPTAGGAFCAALARELMARERQKARERQDEGRRKGGRARQGSSVEPFHQAERQKARDLVGKAVGWSAGFT</sequence>
<dbReference type="Proteomes" id="UP001163687">
    <property type="component" value="Chromosome"/>
</dbReference>
<dbReference type="AlphaFoldDB" id="A0AA35CIN8"/>
<feature type="region of interest" description="Disordered" evidence="1">
    <location>
        <begin position="23"/>
        <end position="54"/>
    </location>
</feature>
<evidence type="ECO:0000313" key="2">
    <source>
        <dbReference type="EMBL" id="BDG59909.1"/>
    </source>
</evidence>
<evidence type="ECO:0000256" key="1">
    <source>
        <dbReference type="SAM" id="MobiDB-lite"/>
    </source>
</evidence>
<dbReference type="KEGG" id="cmic:caldi_09990"/>
<proteinExistence type="predicted"/>
<feature type="compositionally biased region" description="Basic and acidic residues" evidence="1">
    <location>
        <begin position="75"/>
        <end position="89"/>
    </location>
</feature>
<feature type="compositionally biased region" description="Basic and acidic residues" evidence="1">
    <location>
        <begin position="104"/>
        <end position="114"/>
    </location>
</feature>
<organism evidence="2 3">
    <name type="scientific">Caldinitratiruptor microaerophilus</name>
    <dbReference type="NCBI Taxonomy" id="671077"/>
    <lineage>
        <taxon>Bacteria</taxon>
        <taxon>Bacillati</taxon>
        <taxon>Bacillota</taxon>
        <taxon>Clostridia</taxon>
        <taxon>Eubacteriales</taxon>
        <taxon>Symbiobacteriaceae</taxon>
        <taxon>Caldinitratiruptor</taxon>
    </lineage>
</organism>
<evidence type="ECO:0000313" key="3">
    <source>
        <dbReference type="Proteomes" id="UP001163687"/>
    </source>
</evidence>
<keyword evidence="3" id="KW-1185">Reference proteome</keyword>
<feature type="region of interest" description="Disordered" evidence="1">
    <location>
        <begin position="75"/>
        <end position="114"/>
    </location>
</feature>
<name>A0AA35CIN8_9FIRM</name>
<protein>
    <submittedName>
        <fullName evidence="2">Uncharacterized protein</fullName>
    </submittedName>
</protein>
<reference evidence="2" key="1">
    <citation type="submission" date="2022-03" db="EMBL/GenBank/DDBJ databases">
        <title>Complete genome sequence of Caldinitratiruptor microaerophilus.</title>
        <authorList>
            <person name="Mukaiyama R."/>
            <person name="Nishiyama T."/>
            <person name="Ueda K."/>
        </authorList>
    </citation>
    <scope>NUCLEOTIDE SEQUENCE</scope>
    <source>
        <strain evidence="2">JCM 16183</strain>
    </source>
</reference>
<gene>
    <name evidence="2" type="ORF">caldi_09990</name>
</gene>
<dbReference type="EMBL" id="AP025628">
    <property type="protein sequence ID" value="BDG59909.1"/>
    <property type="molecule type" value="Genomic_DNA"/>
</dbReference>